<reference evidence="1 2" key="1">
    <citation type="submission" date="2019-06" db="EMBL/GenBank/DDBJ databases">
        <title>Discovery of a novel chromosome fission-fusion reversal in muntjac.</title>
        <authorList>
            <person name="Mudd A.B."/>
            <person name="Bredeson J.V."/>
            <person name="Baum R."/>
            <person name="Hockemeyer D."/>
            <person name="Rokhsar D.S."/>
        </authorList>
    </citation>
    <scope>NUCLEOTIDE SEQUENCE [LARGE SCALE GENOMIC DNA]</scope>
    <source>
        <strain evidence="1">UCam_UCB_Mr</strain>
        <tissue evidence="1">Fibroblast cell line</tissue>
    </source>
</reference>
<name>A0A5N3W0D5_MUNRE</name>
<protein>
    <submittedName>
        <fullName evidence="1">Uncharacterized protein</fullName>
    </submittedName>
</protein>
<proteinExistence type="predicted"/>
<dbReference type="Proteomes" id="UP000326062">
    <property type="component" value="Unassembled WGS sequence"/>
</dbReference>
<sequence length="291" mass="32726">PKHLSHASHLGWLLPCPGYYKQCCDEHWGARVSFRSGFLSVLLDSSHPDWHVMVPHCETYRVRGLEESILSKWPYYPKQSIDSMQSLSKPAGHSSTVICLFWIYSSAYSGLPCSLSPLFGILYSCDICLILRQRQFYYLFIFSCYHHSYWHSMVYVPQMQQQQLHAENYPVYTEPPPLVDQTIPQLYSEVERQDGTQTEVSANGTFPNADPASVPHGTVYYPVMSDPYGQPPLPGFDSCLPVVPDYPYFAPWHPVGAAYGGSPQIHGAMSPGPLGYIAAPPSASHYVPQNM</sequence>
<evidence type="ECO:0000313" key="2">
    <source>
        <dbReference type="Proteomes" id="UP000326062"/>
    </source>
</evidence>
<accession>A0A5N3W0D5</accession>
<feature type="non-terminal residue" evidence="1">
    <location>
        <position position="1"/>
    </location>
</feature>
<dbReference type="EMBL" id="VCEB01000327">
    <property type="protein sequence ID" value="KAB0353829.1"/>
    <property type="molecule type" value="Genomic_DNA"/>
</dbReference>
<gene>
    <name evidence="1" type="ORF">FD755_023477</name>
</gene>
<comment type="caution">
    <text evidence="1">The sequence shown here is derived from an EMBL/GenBank/DDBJ whole genome shotgun (WGS) entry which is preliminary data.</text>
</comment>
<organism evidence="1 2">
    <name type="scientific">Muntiacus reevesi</name>
    <name type="common">Reeves' muntjac</name>
    <name type="synonym">Cervus reevesi</name>
    <dbReference type="NCBI Taxonomy" id="9886"/>
    <lineage>
        <taxon>Eukaryota</taxon>
        <taxon>Metazoa</taxon>
        <taxon>Chordata</taxon>
        <taxon>Craniata</taxon>
        <taxon>Vertebrata</taxon>
        <taxon>Euteleostomi</taxon>
        <taxon>Mammalia</taxon>
        <taxon>Eutheria</taxon>
        <taxon>Laurasiatheria</taxon>
        <taxon>Artiodactyla</taxon>
        <taxon>Ruminantia</taxon>
        <taxon>Pecora</taxon>
        <taxon>Cervidae</taxon>
        <taxon>Muntiacinae</taxon>
        <taxon>Muntiacus</taxon>
    </lineage>
</organism>
<dbReference type="AlphaFoldDB" id="A0A5N3W0D5"/>
<evidence type="ECO:0000313" key="1">
    <source>
        <dbReference type="EMBL" id="KAB0353829.1"/>
    </source>
</evidence>
<keyword evidence="2" id="KW-1185">Reference proteome</keyword>